<dbReference type="Proteomes" id="UP000298355">
    <property type="component" value="Unassembled WGS sequence"/>
</dbReference>
<dbReference type="EMBL" id="SOGJ01000001">
    <property type="protein sequence ID" value="TFD02122.1"/>
    <property type="molecule type" value="Genomic_DNA"/>
</dbReference>
<evidence type="ECO:0000313" key="1">
    <source>
        <dbReference type="EMBL" id="TFD02122.1"/>
    </source>
</evidence>
<dbReference type="RefSeq" id="WP_134361708.1">
    <property type="nucleotide sequence ID" value="NZ_SOGJ01000001.1"/>
</dbReference>
<protein>
    <submittedName>
        <fullName evidence="1">Uncharacterized protein</fullName>
    </submittedName>
</protein>
<comment type="caution">
    <text evidence="1">The sequence shown here is derived from an EMBL/GenBank/DDBJ whole genome shotgun (WGS) entry which is preliminary data.</text>
</comment>
<evidence type="ECO:0000313" key="2">
    <source>
        <dbReference type="Proteomes" id="UP000298355"/>
    </source>
</evidence>
<reference evidence="1 2" key="1">
    <citation type="submission" date="2019-03" db="EMBL/GenBank/DDBJ databases">
        <title>Genomics of glacier-inhabiting Cryobacterium strains.</title>
        <authorList>
            <person name="Liu Q."/>
            <person name="Xin Y.-H."/>
        </authorList>
    </citation>
    <scope>NUCLEOTIDE SEQUENCE [LARGE SCALE GENOMIC DNA]</scope>
    <source>
        <strain evidence="1 2">TMT4-23</strain>
    </source>
</reference>
<proteinExistence type="predicted"/>
<organism evidence="1 2">
    <name type="scientific">Cryobacterium breve</name>
    <dbReference type="NCBI Taxonomy" id="1259258"/>
    <lineage>
        <taxon>Bacteria</taxon>
        <taxon>Bacillati</taxon>
        <taxon>Actinomycetota</taxon>
        <taxon>Actinomycetes</taxon>
        <taxon>Micrococcales</taxon>
        <taxon>Microbacteriaceae</taxon>
        <taxon>Cryobacterium</taxon>
    </lineage>
</organism>
<accession>A0ABY2JEP1</accession>
<sequence>MRGKRGRGWLIVAIILAGTAVLSIAAWPLTTYFQIVLFADSSGDFKTLHSLASDLQLEKAAERVVLNKQYGSSLRASGPPPTLKYELIRPTDGWEAELDKRAQSIGLSMIGDRTWQGSYRGLFVTVLAAESIDANEVLKLRIYSG</sequence>
<name>A0ABY2JEP1_9MICO</name>
<keyword evidence="2" id="KW-1185">Reference proteome</keyword>
<gene>
    <name evidence="1" type="ORF">E3O65_00010</name>
</gene>